<keyword evidence="8 9" id="KW-0275">Fatty acid biosynthesis</keyword>
<dbReference type="GO" id="GO:0009507">
    <property type="term" value="C:chloroplast"/>
    <property type="evidence" value="ECO:0007669"/>
    <property type="project" value="UniProtKB-SubCell"/>
</dbReference>
<evidence type="ECO:0000313" key="12">
    <source>
        <dbReference type="EMBL" id="ARW64387.1"/>
    </source>
</evidence>
<feature type="modified residue" description="O-(pantetheine 4'-phosphoryl)serine" evidence="9">
    <location>
        <position position="43"/>
    </location>
</feature>
<dbReference type="InterPro" id="IPR003231">
    <property type="entry name" value="ACP"/>
</dbReference>
<accession>A0A1Z1ME87</accession>
<name>A0A1Z1ME87_9FLOR</name>
<dbReference type="RefSeq" id="YP_009395407.1">
    <property type="nucleotide sequence ID" value="NC_035277.1"/>
</dbReference>
<dbReference type="SUPFAM" id="SSF47336">
    <property type="entry name" value="ACP-like"/>
    <property type="match status" value="1"/>
</dbReference>
<dbReference type="PROSITE" id="PS50075">
    <property type="entry name" value="CARRIER"/>
    <property type="match status" value="1"/>
</dbReference>
<dbReference type="NCBIfam" id="TIGR00517">
    <property type="entry name" value="acyl_carrier"/>
    <property type="match status" value="1"/>
</dbReference>
<dbReference type="GO" id="GO:0000035">
    <property type="term" value="F:acyl binding"/>
    <property type="evidence" value="ECO:0007669"/>
    <property type="project" value="TreeGrafter"/>
</dbReference>
<proteinExistence type="inferred from homology"/>
<dbReference type="HAMAP" id="MF_01217">
    <property type="entry name" value="Acyl_carrier"/>
    <property type="match status" value="1"/>
</dbReference>
<evidence type="ECO:0000256" key="7">
    <source>
        <dbReference type="ARBA" id="ARBA00023098"/>
    </source>
</evidence>
<keyword evidence="7 9" id="KW-0443">Lipid metabolism</keyword>
<evidence type="ECO:0000256" key="10">
    <source>
        <dbReference type="RuleBase" id="RU000722"/>
    </source>
</evidence>
<dbReference type="PANTHER" id="PTHR20863">
    <property type="entry name" value="ACYL CARRIER PROTEIN"/>
    <property type="match status" value="1"/>
</dbReference>
<evidence type="ECO:0000256" key="8">
    <source>
        <dbReference type="ARBA" id="ARBA00023160"/>
    </source>
</evidence>
<evidence type="ECO:0000256" key="4">
    <source>
        <dbReference type="ARBA" id="ARBA00022516"/>
    </source>
</evidence>
<dbReference type="FunFam" id="1.10.1200.10:FF:000003">
    <property type="entry name" value="Acyl carrier protein"/>
    <property type="match status" value="1"/>
</dbReference>
<gene>
    <name evidence="9 12" type="primary">acpP</name>
</gene>
<dbReference type="UniPathway" id="UPA00094"/>
<dbReference type="PROSITE" id="PS00012">
    <property type="entry name" value="PHOSPHOPANTETHEINE"/>
    <property type="match status" value="1"/>
</dbReference>
<geneLocation type="chloroplast" evidence="12"/>
<keyword evidence="4 9" id="KW-0444">Lipid biosynthesis</keyword>
<feature type="domain" description="Carrier" evidence="11">
    <location>
        <begin position="8"/>
        <end position="83"/>
    </location>
</feature>
<dbReference type="PANTHER" id="PTHR20863:SF76">
    <property type="entry name" value="CARRIER DOMAIN-CONTAINING PROTEIN"/>
    <property type="match status" value="1"/>
</dbReference>
<evidence type="ECO:0000256" key="2">
    <source>
        <dbReference type="ARBA" id="ARBA00010930"/>
    </source>
</evidence>
<evidence type="ECO:0000259" key="11">
    <source>
        <dbReference type="PROSITE" id="PS50075"/>
    </source>
</evidence>
<comment type="PTM">
    <text evidence="9">4'-phosphopantetheine is transferred from CoA to a specific serine of apo-ACP by AcpS. This modification is essential for activity because fatty acids are bound in thioester linkage to the sulfhydryl of the prosthetic group.</text>
</comment>
<dbReference type="NCBIfam" id="NF002148">
    <property type="entry name" value="PRK00982.1-2"/>
    <property type="match status" value="1"/>
</dbReference>
<organism evidence="12">
    <name type="scientific">Polysiphonia infestans</name>
    <dbReference type="NCBI Taxonomy" id="2006978"/>
    <lineage>
        <taxon>Eukaryota</taxon>
        <taxon>Rhodophyta</taxon>
        <taxon>Florideophyceae</taxon>
        <taxon>Rhodymeniophycidae</taxon>
        <taxon>Ceramiales</taxon>
        <taxon>Rhodomelaceae</taxon>
        <taxon>Polysiphonioideae</taxon>
        <taxon>Polysiphonia</taxon>
    </lineage>
</organism>
<comment type="pathway">
    <text evidence="1 9">Lipid metabolism; fatty acid biosynthesis.</text>
</comment>
<dbReference type="Pfam" id="PF00550">
    <property type="entry name" value="PP-binding"/>
    <property type="match status" value="1"/>
</dbReference>
<dbReference type="GO" id="GO:0000036">
    <property type="term" value="F:acyl carrier activity"/>
    <property type="evidence" value="ECO:0007669"/>
    <property type="project" value="UniProtKB-UniRule"/>
</dbReference>
<dbReference type="GO" id="GO:0009245">
    <property type="term" value="P:lipid A biosynthetic process"/>
    <property type="evidence" value="ECO:0007669"/>
    <property type="project" value="TreeGrafter"/>
</dbReference>
<dbReference type="NCBIfam" id="NF002150">
    <property type="entry name" value="PRK00982.1-4"/>
    <property type="match status" value="1"/>
</dbReference>
<dbReference type="GO" id="GO:0005829">
    <property type="term" value="C:cytosol"/>
    <property type="evidence" value="ECO:0007669"/>
    <property type="project" value="TreeGrafter"/>
</dbReference>
<dbReference type="NCBIfam" id="NF002151">
    <property type="entry name" value="PRK00982.1-5"/>
    <property type="match status" value="1"/>
</dbReference>
<dbReference type="AlphaFoldDB" id="A0A1Z1ME87"/>
<dbReference type="InterPro" id="IPR009081">
    <property type="entry name" value="PP-bd_ACP"/>
</dbReference>
<evidence type="ECO:0000256" key="3">
    <source>
        <dbReference type="ARBA" id="ARBA00022450"/>
    </source>
</evidence>
<evidence type="ECO:0000256" key="6">
    <source>
        <dbReference type="ARBA" id="ARBA00022832"/>
    </source>
</evidence>
<comment type="subcellular location">
    <subcellularLocation>
        <location evidence="9">Plastid</location>
        <location evidence="9">Chloroplast</location>
    </subcellularLocation>
</comment>
<keyword evidence="12" id="KW-0150">Chloroplast</keyword>
<dbReference type="InterPro" id="IPR036736">
    <property type="entry name" value="ACP-like_sf"/>
</dbReference>
<reference evidence="12" key="1">
    <citation type="journal article" date="2017" name="J. Phycol.">
        <title>Analysis of chloroplast genomes and a supermatrix inform reclassification of the Rhodomelaceae (Rhodophyta).</title>
        <authorList>
            <person name="Diaz-Tapia P."/>
            <person name="Maggs C.A."/>
            <person name="West J.A."/>
            <person name="Verbruggen H."/>
        </authorList>
    </citation>
    <scope>NUCLEOTIDE SEQUENCE</scope>
    <source>
        <strain evidence="12">PD763</strain>
    </source>
</reference>
<sequence>MSLKEKDSKIFETVRNIVAQQLGVEKKLVTLEANFANDLGADSLDTVELVMAIEEEFDIEIPDEDAEKIATLNQAVQFIEQAVNSI</sequence>
<evidence type="ECO:0000256" key="5">
    <source>
        <dbReference type="ARBA" id="ARBA00022553"/>
    </source>
</evidence>
<keyword evidence="5 9" id="KW-0597">Phosphoprotein</keyword>
<dbReference type="Gene3D" id="1.10.1200.10">
    <property type="entry name" value="ACP-like"/>
    <property type="match status" value="1"/>
</dbReference>
<evidence type="ECO:0000256" key="1">
    <source>
        <dbReference type="ARBA" id="ARBA00005194"/>
    </source>
</evidence>
<dbReference type="GO" id="GO:0016020">
    <property type="term" value="C:membrane"/>
    <property type="evidence" value="ECO:0007669"/>
    <property type="project" value="GOC"/>
</dbReference>
<evidence type="ECO:0000256" key="9">
    <source>
        <dbReference type="HAMAP-Rule" id="MF_01217"/>
    </source>
</evidence>
<keyword evidence="3 9" id="KW-0596">Phosphopantetheine</keyword>
<dbReference type="EMBL" id="MF101432">
    <property type="protein sequence ID" value="ARW64387.1"/>
    <property type="molecule type" value="Genomic_DNA"/>
</dbReference>
<comment type="similarity">
    <text evidence="2 9">Belongs to the acyl carrier protein (ACP) family.</text>
</comment>
<dbReference type="GO" id="GO:0005739">
    <property type="term" value="C:mitochondrion"/>
    <property type="evidence" value="ECO:0007669"/>
    <property type="project" value="UniProtKB-ARBA"/>
</dbReference>
<keyword evidence="6 9" id="KW-0276">Fatty acid metabolism</keyword>
<dbReference type="GeneID" id="33357428"/>
<dbReference type="NCBIfam" id="NF002149">
    <property type="entry name" value="PRK00982.1-3"/>
    <property type="match status" value="1"/>
</dbReference>
<dbReference type="InterPro" id="IPR006162">
    <property type="entry name" value="Ppantetheine_attach_site"/>
</dbReference>
<protein>
    <recommendedName>
        <fullName evidence="9 10">Acyl carrier protein</fullName>
        <shortName evidence="9">ACP</shortName>
    </recommendedName>
</protein>
<comment type="function">
    <text evidence="9 10">Carrier of the growing fatty acid chain in fatty acid biosynthesis.</text>
</comment>
<keyword evidence="12" id="KW-0934">Plastid</keyword>